<dbReference type="PANTHER" id="PTHR35569:SF1">
    <property type="entry name" value="CYANAMIDE HYDRATASE DDI2-RELATED"/>
    <property type="match status" value="1"/>
</dbReference>
<dbReference type="Pfam" id="PF01966">
    <property type="entry name" value="HD"/>
    <property type="match status" value="1"/>
</dbReference>
<feature type="domain" description="HD" evidence="1">
    <location>
        <begin position="62"/>
        <end position="170"/>
    </location>
</feature>
<dbReference type="PANTHER" id="PTHR35569">
    <property type="entry name" value="CYANAMIDE HYDRATASE DDI2-RELATED"/>
    <property type="match status" value="1"/>
</dbReference>
<protein>
    <recommendedName>
        <fullName evidence="1">HD domain-containing protein</fullName>
    </recommendedName>
</protein>
<evidence type="ECO:0000313" key="2">
    <source>
        <dbReference type="EMBL" id="QIX02489.1"/>
    </source>
</evidence>
<proteinExistence type="predicted"/>
<dbReference type="InterPro" id="IPR006674">
    <property type="entry name" value="HD_domain"/>
</dbReference>
<name>A0A6H0Y6N6_9PEZI</name>
<organism evidence="2 3">
    <name type="scientific">Peltaster fructicola</name>
    <dbReference type="NCBI Taxonomy" id="286661"/>
    <lineage>
        <taxon>Eukaryota</taxon>
        <taxon>Fungi</taxon>
        <taxon>Dikarya</taxon>
        <taxon>Ascomycota</taxon>
        <taxon>Pezizomycotina</taxon>
        <taxon>Dothideomycetes</taxon>
        <taxon>Dothideomycetes incertae sedis</taxon>
        <taxon>Peltaster</taxon>
    </lineage>
</organism>
<dbReference type="Proteomes" id="UP000503462">
    <property type="component" value="Chromosome 5"/>
</dbReference>
<dbReference type="AlphaFoldDB" id="A0A6H0Y6N6"/>
<evidence type="ECO:0000259" key="1">
    <source>
        <dbReference type="Pfam" id="PF01966"/>
    </source>
</evidence>
<dbReference type="Gene3D" id="1.10.3210.10">
    <property type="entry name" value="Hypothetical protein af1432"/>
    <property type="match status" value="1"/>
</dbReference>
<dbReference type="EMBL" id="CP051143">
    <property type="protein sequence ID" value="QIX02489.1"/>
    <property type="molecule type" value="Genomic_DNA"/>
</dbReference>
<accession>A0A6H0Y6N6</accession>
<keyword evidence="3" id="KW-1185">Reference proteome</keyword>
<reference evidence="2 3" key="1">
    <citation type="journal article" date="2016" name="Sci. Rep.">
        <title>Peltaster fructicola genome reveals evolution from an invasive phytopathogen to an ectophytic parasite.</title>
        <authorList>
            <person name="Xu C."/>
            <person name="Chen H."/>
            <person name="Gleason M.L."/>
            <person name="Xu J.R."/>
            <person name="Liu H."/>
            <person name="Zhang R."/>
            <person name="Sun G."/>
        </authorList>
    </citation>
    <scope>NUCLEOTIDE SEQUENCE [LARGE SCALE GENOMIC DNA]</scope>
    <source>
        <strain evidence="2 3">LNHT1506</strain>
    </source>
</reference>
<sequence>MLARCNARKGISIYLRLDSSLGAETASHHTPNTTSDIPDLVPQDRVSQAAYTHAEEHLQPSVLAHSLRVFLYARGLSARQHARTEAWHSSARGHLLFTACIFHDFGACSLHDDGEFRFEIEGADAAVSFLKSQGNTSEADQHEVWVAIACHTSPHIGERISALARIIREAALLDFHRLSDVQVVNQPPEDTSKLFVIEEEVKQIEALFPRDSIEKVLANSLVAQAQRKGRQGKLLVAAGLAIFESSRAGARLAGCKQGILMN</sequence>
<dbReference type="SUPFAM" id="SSF109604">
    <property type="entry name" value="HD-domain/PDEase-like"/>
    <property type="match status" value="1"/>
</dbReference>
<dbReference type="OrthoDB" id="2378324at2759"/>
<evidence type="ECO:0000313" key="3">
    <source>
        <dbReference type="Proteomes" id="UP000503462"/>
    </source>
</evidence>
<gene>
    <name evidence="2" type="ORF">AMS68_008006</name>
</gene>